<evidence type="ECO:0000313" key="4">
    <source>
        <dbReference type="Proteomes" id="UP000254291"/>
    </source>
</evidence>
<gene>
    <name evidence="3" type="ORF">NCTC10742_01216</name>
</gene>
<dbReference type="Pfam" id="PF02482">
    <property type="entry name" value="Ribosomal_S30AE"/>
    <property type="match status" value="1"/>
</dbReference>
<dbReference type="GO" id="GO:0043024">
    <property type="term" value="F:ribosomal small subunit binding"/>
    <property type="evidence" value="ECO:0007669"/>
    <property type="project" value="TreeGrafter"/>
</dbReference>
<feature type="domain" description="Sigma 54 modulation/S30EA ribosomal protein C-terminal" evidence="2">
    <location>
        <begin position="137"/>
        <end position="190"/>
    </location>
</feature>
<dbReference type="GO" id="GO:0022627">
    <property type="term" value="C:cytosolic small ribosomal subunit"/>
    <property type="evidence" value="ECO:0007669"/>
    <property type="project" value="TreeGrafter"/>
</dbReference>
<dbReference type="Gene3D" id="3.30.160.100">
    <property type="entry name" value="Ribosome hibernation promotion factor-like"/>
    <property type="match status" value="1"/>
</dbReference>
<dbReference type="RefSeq" id="WP_115326741.1">
    <property type="nucleotide sequence ID" value="NZ_JACKST010000147.1"/>
</dbReference>
<evidence type="ECO:0000313" key="3">
    <source>
        <dbReference type="EMBL" id="STZ42006.1"/>
    </source>
</evidence>
<dbReference type="InterPro" id="IPR050574">
    <property type="entry name" value="HPF/YfiA_ribosome-assoc"/>
</dbReference>
<dbReference type="GO" id="GO:0045900">
    <property type="term" value="P:negative regulation of translational elongation"/>
    <property type="evidence" value="ECO:0007669"/>
    <property type="project" value="TreeGrafter"/>
</dbReference>
<evidence type="ECO:0000259" key="2">
    <source>
        <dbReference type="Pfam" id="PF16321"/>
    </source>
</evidence>
<accession>A0A378SJD3</accession>
<sequence length="269" mass="29700">MSNGAEAPPTVDVDVTTHGDFPGIAEYAQSKIGGLTRLARRPVSYARVRLTRRHDPAVERPVIAQANLDVGGRPVRAQVEAATAQEAIDTLESRLRRRLEHLHDRWDTPRGPGAAPPWRHDDKAEREIRSFGGTPREPRIIRRKSYSMAPCTVDDAVAEMELLDYDFHLFAEKGSGTAAVVYRSEPTGYRIALVAPSLAGEVAPFQGLVTISPHAVPCLREQDALERLRLLGLPFLFYVDAAQGRASVLYRRFDGDFGVLTPAPITSER</sequence>
<proteinExistence type="predicted"/>
<dbReference type="InterPro" id="IPR032528">
    <property type="entry name" value="Ribosom_S30AE_C"/>
</dbReference>
<protein>
    <submittedName>
        <fullName evidence="3">Putative regulatory protein</fullName>
    </submittedName>
</protein>
<dbReference type="PANTHER" id="PTHR33231">
    <property type="entry name" value="30S RIBOSOMAL PROTEIN"/>
    <property type="match status" value="1"/>
</dbReference>
<dbReference type="Gene3D" id="3.30.505.50">
    <property type="entry name" value="Sigma 54 modulation/S30EA ribosomal protein, C-terminal domain"/>
    <property type="match status" value="2"/>
</dbReference>
<reference evidence="3 4" key="1">
    <citation type="submission" date="2018-06" db="EMBL/GenBank/DDBJ databases">
        <authorList>
            <consortium name="Pathogen Informatics"/>
            <person name="Doyle S."/>
        </authorList>
    </citation>
    <scope>NUCLEOTIDE SEQUENCE [LARGE SCALE GENOMIC DNA]</scope>
    <source>
        <strain evidence="3 4">NCTC10742</strain>
    </source>
</reference>
<keyword evidence="1" id="KW-0810">Translation regulation</keyword>
<dbReference type="Proteomes" id="UP000254291">
    <property type="component" value="Unassembled WGS sequence"/>
</dbReference>
<dbReference type="PANTHER" id="PTHR33231:SF1">
    <property type="entry name" value="30S RIBOSOMAL PROTEIN"/>
    <property type="match status" value="1"/>
</dbReference>
<organism evidence="3 4">
    <name type="scientific">Mycolicibacterium gilvum</name>
    <dbReference type="NCBI Taxonomy" id="1804"/>
    <lineage>
        <taxon>Bacteria</taxon>
        <taxon>Bacillati</taxon>
        <taxon>Actinomycetota</taxon>
        <taxon>Actinomycetes</taxon>
        <taxon>Mycobacteriales</taxon>
        <taxon>Mycobacteriaceae</taxon>
        <taxon>Mycolicibacterium</taxon>
    </lineage>
</organism>
<name>A0A378SJD3_9MYCO</name>
<dbReference type="InterPro" id="IPR003489">
    <property type="entry name" value="RHF/RaiA"/>
</dbReference>
<dbReference type="InterPro" id="IPR036567">
    <property type="entry name" value="RHF-like"/>
</dbReference>
<dbReference type="InterPro" id="IPR038416">
    <property type="entry name" value="Ribosom_S30AE_C_sf"/>
</dbReference>
<dbReference type="SUPFAM" id="SSF69754">
    <property type="entry name" value="Ribosome binding protein Y (YfiA homologue)"/>
    <property type="match status" value="1"/>
</dbReference>
<dbReference type="AlphaFoldDB" id="A0A378SJD3"/>
<feature type="domain" description="Sigma 54 modulation/S30EA ribosomal protein C-terminal" evidence="2">
    <location>
        <begin position="214"/>
        <end position="259"/>
    </location>
</feature>
<dbReference type="Pfam" id="PF16321">
    <property type="entry name" value="Ribosom_S30AE_C"/>
    <property type="match status" value="2"/>
</dbReference>
<dbReference type="EMBL" id="UGQM01000001">
    <property type="protein sequence ID" value="STZ42006.1"/>
    <property type="molecule type" value="Genomic_DNA"/>
</dbReference>
<evidence type="ECO:0000256" key="1">
    <source>
        <dbReference type="ARBA" id="ARBA00022845"/>
    </source>
</evidence>